<dbReference type="InterPro" id="IPR050182">
    <property type="entry name" value="Cytochrome_P450_fam2"/>
</dbReference>
<keyword evidence="4" id="KW-0503">Monooxygenase</keyword>
<dbReference type="GO" id="GO:0005506">
    <property type="term" value="F:iron ion binding"/>
    <property type="evidence" value="ECO:0007669"/>
    <property type="project" value="InterPro"/>
</dbReference>
<keyword evidence="4" id="KW-0560">Oxidoreductase</keyword>
<dbReference type="PANTHER" id="PTHR24300:SF375">
    <property type="entry name" value="CYTOCHROME P450 FAMILY"/>
    <property type="match status" value="1"/>
</dbReference>
<reference evidence="7" key="1">
    <citation type="submission" date="2025-08" db="UniProtKB">
        <authorList>
            <consortium name="RefSeq"/>
        </authorList>
    </citation>
    <scope>IDENTIFICATION</scope>
    <source>
        <tissue evidence="7">Whole organism</tissue>
    </source>
</reference>
<dbReference type="InterPro" id="IPR001128">
    <property type="entry name" value="Cyt_P450"/>
</dbReference>
<evidence type="ECO:0000256" key="1">
    <source>
        <dbReference type="ARBA" id="ARBA00010617"/>
    </source>
</evidence>
<dbReference type="RefSeq" id="XP_018025045.1">
    <property type="nucleotide sequence ID" value="XM_018169556.1"/>
</dbReference>
<accession>A0A8B7PGC5</accession>
<dbReference type="GO" id="GO:0020037">
    <property type="term" value="F:heme binding"/>
    <property type="evidence" value="ECO:0007669"/>
    <property type="project" value="InterPro"/>
</dbReference>
<evidence type="ECO:0000313" key="6">
    <source>
        <dbReference type="Proteomes" id="UP000694843"/>
    </source>
</evidence>
<dbReference type="GO" id="GO:0006082">
    <property type="term" value="P:organic acid metabolic process"/>
    <property type="evidence" value="ECO:0007669"/>
    <property type="project" value="TreeGrafter"/>
</dbReference>
<comment type="cofactor">
    <cofactor evidence="5">
        <name>heme</name>
        <dbReference type="ChEBI" id="CHEBI:30413"/>
    </cofactor>
</comment>
<dbReference type="PRINTS" id="PR00463">
    <property type="entry name" value="EP450I"/>
</dbReference>
<sequence>MFQAGSDTINNVLKWVVHLLARYPDVAKRMQDQIDSVVPRDAMVSLNDKPSYFAVAVLSLPLVEAFVMETLRYSSLLPINVQRAATRDTTIGGYFIPKGGNFIPKVGTLSPRWVLHPQGGYFIPNVGTSSPRWVFHPQGGYFIPKAGTSSPRQCAGEVLARMELFLFTAAIAQNFDVMPAPTADLRRVKVATLGGLRAPEDHELIYRPRIYTQKN</sequence>
<gene>
    <name evidence="7" type="primary">LOC108680674</name>
</gene>
<dbReference type="GO" id="GO:0006805">
    <property type="term" value="P:xenobiotic metabolic process"/>
    <property type="evidence" value="ECO:0007669"/>
    <property type="project" value="TreeGrafter"/>
</dbReference>
<dbReference type="SUPFAM" id="SSF48264">
    <property type="entry name" value="Cytochrome P450"/>
    <property type="match status" value="1"/>
</dbReference>
<evidence type="ECO:0000256" key="3">
    <source>
        <dbReference type="ARBA" id="ARBA00023004"/>
    </source>
</evidence>
<dbReference type="GeneID" id="108680674"/>
<evidence type="ECO:0000313" key="7">
    <source>
        <dbReference type="RefSeq" id="XP_018025045.1"/>
    </source>
</evidence>
<keyword evidence="2 5" id="KW-0479">Metal-binding</keyword>
<organism evidence="6 7">
    <name type="scientific">Hyalella azteca</name>
    <name type="common">Amphipod</name>
    <dbReference type="NCBI Taxonomy" id="294128"/>
    <lineage>
        <taxon>Eukaryota</taxon>
        <taxon>Metazoa</taxon>
        <taxon>Ecdysozoa</taxon>
        <taxon>Arthropoda</taxon>
        <taxon>Crustacea</taxon>
        <taxon>Multicrustacea</taxon>
        <taxon>Malacostraca</taxon>
        <taxon>Eumalacostraca</taxon>
        <taxon>Peracarida</taxon>
        <taxon>Amphipoda</taxon>
        <taxon>Senticaudata</taxon>
        <taxon>Talitrida</taxon>
        <taxon>Talitroidea</taxon>
        <taxon>Hyalellidae</taxon>
        <taxon>Hyalella</taxon>
    </lineage>
</organism>
<keyword evidence="6" id="KW-1185">Reference proteome</keyword>
<dbReference type="AlphaFoldDB" id="A0A8B7PGC5"/>
<dbReference type="GO" id="GO:0005737">
    <property type="term" value="C:cytoplasm"/>
    <property type="evidence" value="ECO:0007669"/>
    <property type="project" value="TreeGrafter"/>
</dbReference>
<dbReference type="PANTHER" id="PTHR24300">
    <property type="entry name" value="CYTOCHROME P450 508A4-RELATED"/>
    <property type="match status" value="1"/>
</dbReference>
<dbReference type="Pfam" id="PF00067">
    <property type="entry name" value="p450"/>
    <property type="match status" value="2"/>
</dbReference>
<evidence type="ECO:0000256" key="2">
    <source>
        <dbReference type="ARBA" id="ARBA00022723"/>
    </source>
</evidence>
<keyword evidence="5" id="KW-0349">Heme</keyword>
<feature type="binding site" description="axial binding residue" evidence="5">
    <location>
        <position position="154"/>
    </location>
    <ligand>
        <name>heme</name>
        <dbReference type="ChEBI" id="CHEBI:30413"/>
    </ligand>
    <ligandPart>
        <name>Fe</name>
        <dbReference type="ChEBI" id="CHEBI:18248"/>
    </ligandPart>
</feature>
<evidence type="ECO:0000256" key="4">
    <source>
        <dbReference type="ARBA" id="ARBA00023033"/>
    </source>
</evidence>
<dbReference type="KEGG" id="hazt:108680674"/>
<dbReference type="PRINTS" id="PR00385">
    <property type="entry name" value="P450"/>
</dbReference>
<dbReference type="Proteomes" id="UP000694843">
    <property type="component" value="Unplaced"/>
</dbReference>
<dbReference type="InterPro" id="IPR002401">
    <property type="entry name" value="Cyt_P450_E_grp-I"/>
</dbReference>
<dbReference type="Gene3D" id="1.10.630.10">
    <property type="entry name" value="Cytochrome P450"/>
    <property type="match status" value="1"/>
</dbReference>
<protein>
    <submittedName>
        <fullName evidence="7">Cytochrome P450 2C15</fullName>
    </submittedName>
</protein>
<keyword evidence="3 5" id="KW-0408">Iron</keyword>
<proteinExistence type="inferred from homology"/>
<dbReference type="InterPro" id="IPR036396">
    <property type="entry name" value="Cyt_P450_sf"/>
</dbReference>
<dbReference type="GO" id="GO:0016712">
    <property type="term" value="F:oxidoreductase activity, acting on paired donors, with incorporation or reduction of molecular oxygen, reduced flavin or flavoprotein as one donor, and incorporation of one atom of oxygen"/>
    <property type="evidence" value="ECO:0007669"/>
    <property type="project" value="TreeGrafter"/>
</dbReference>
<comment type="similarity">
    <text evidence="1">Belongs to the cytochrome P450 family.</text>
</comment>
<name>A0A8B7PGC5_HYAAZ</name>
<dbReference type="OrthoDB" id="6367128at2759"/>
<evidence type="ECO:0000256" key="5">
    <source>
        <dbReference type="PIRSR" id="PIRSR602401-1"/>
    </source>
</evidence>